<dbReference type="OrthoDB" id="660922at2"/>
<name>A0A2P8D0P0_9BACT</name>
<proteinExistence type="predicted"/>
<organism evidence="1 2">
    <name type="scientific">Taibaiella chishuiensis</name>
    <dbReference type="NCBI Taxonomy" id="1434707"/>
    <lineage>
        <taxon>Bacteria</taxon>
        <taxon>Pseudomonadati</taxon>
        <taxon>Bacteroidota</taxon>
        <taxon>Chitinophagia</taxon>
        <taxon>Chitinophagales</taxon>
        <taxon>Chitinophagaceae</taxon>
        <taxon>Taibaiella</taxon>
    </lineage>
</organism>
<gene>
    <name evidence="1" type="ORF">B0I18_107201</name>
</gene>
<sequence>MQQLLKERLQAYITLNNPELMAELHSDFSVTNYLEDKVSKVMPIILNLLEQGKPGYIIEELSLNEMTAELKPSRFNYLQTVLETEFSEYYQQWVDLGVLTYETINLVISCKETFEAFSFSVENEDNRFMRYAIIAAIHDYLN</sequence>
<protein>
    <submittedName>
        <fullName evidence="1">Uncharacterized protein</fullName>
    </submittedName>
</protein>
<accession>A0A2P8D0P0</accession>
<reference evidence="1 2" key="1">
    <citation type="submission" date="2018-03" db="EMBL/GenBank/DDBJ databases">
        <title>Genomic Encyclopedia of Type Strains, Phase III (KMG-III): the genomes of soil and plant-associated and newly described type strains.</title>
        <authorList>
            <person name="Whitman W."/>
        </authorList>
    </citation>
    <scope>NUCLEOTIDE SEQUENCE [LARGE SCALE GENOMIC DNA]</scope>
    <source>
        <strain evidence="1 2">CGMCC 1.12700</strain>
    </source>
</reference>
<evidence type="ECO:0000313" key="2">
    <source>
        <dbReference type="Proteomes" id="UP000240572"/>
    </source>
</evidence>
<keyword evidence="2" id="KW-1185">Reference proteome</keyword>
<comment type="caution">
    <text evidence="1">The sequence shown here is derived from an EMBL/GenBank/DDBJ whole genome shotgun (WGS) entry which is preliminary data.</text>
</comment>
<dbReference type="Proteomes" id="UP000240572">
    <property type="component" value="Unassembled WGS sequence"/>
</dbReference>
<dbReference type="RefSeq" id="WP_106524059.1">
    <property type="nucleotide sequence ID" value="NZ_PYGD01000007.1"/>
</dbReference>
<evidence type="ECO:0000313" key="1">
    <source>
        <dbReference type="EMBL" id="PSK90789.1"/>
    </source>
</evidence>
<dbReference type="AlphaFoldDB" id="A0A2P8D0P0"/>
<dbReference type="EMBL" id="PYGD01000007">
    <property type="protein sequence ID" value="PSK90789.1"/>
    <property type="molecule type" value="Genomic_DNA"/>
</dbReference>